<evidence type="ECO:0000256" key="6">
    <source>
        <dbReference type="ARBA" id="ARBA00038076"/>
    </source>
</evidence>
<dbReference type="EMBL" id="JBBHLI010000003">
    <property type="protein sequence ID" value="MEK9500776.1"/>
    <property type="molecule type" value="Genomic_DNA"/>
</dbReference>
<feature type="transmembrane region" description="Helical" evidence="7">
    <location>
        <begin position="853"/>
        <end position="872"/>
    </location>
</feature>
<organism evidence="10 11">
    <name type="scientific">Gaopeijia maritima</name>
    <dbReference type="NCBI Taxonomy" id="3119007"/>
    <lineage>
        <taxon>Bacteria</taxon>
        <taxon>Pseudomonadati</taxon>
        <taxon>Gemmatimonadota</taxon>
        <taxon>Longimicrobiia</taxon>
        <taxon>Gaopeijiales</taxon>
        <taxon>Gaopeijiaceae</taxon>
        <taxon>Gaopeijia</taxon>
    </lineage>
</organism>
<evidence type="ECO:0000259" key="8">
    <source>
        <dbReference type="Pfam" id="PF02687"/>
    </source>
</evidence>
<dbReference type="RefSeq" id="WP_405286620.1">
    <property type="nucleotide sequence ID" value="NZ_JBBHLI010000003.1"/>
</dbReference>
<keyword evidence="2" id="KW-1003">Cell membrane</keyword>
<comment type="similarity">
    <text evidence="6">Belongs to the ABC-4 integral membrane protein family.</text>
</comment>
<feature type="transmembrane region" description="Helical" evidence="7">
    <location>
        <begin position="500"/>
        <end position="522"/>
    </location>
</feature>
<comment type="caution">
    <text evidence="10">The sequence shown here is derived from an EMBL/GenBank/DDBJ whole genome shotgun (WGS) entry which is preliminary data.</text>
</comment>
<protein>
    <submittedName>
        <fullName evidence="10">ADOP family duplicated permease</fullName>
    </submittedName>
</protein>
<evidence type="ECO:0000259" key="9">
    <source>
        <dbReference type="Pfam" id="PF12704"/>
    </source>
</evidence>
<dbReference type="NCBIfam" id="TIGR03434">
    <property type="entry name" value="ADOP"/>
    <property type="match status" value="1"/>
</dbReference>
<feature type="domain" description="ABC3 transporter permease C-terminal" evidence="8">
    <location>
        <begin position="767"/>
        <end position="880"/>
    </location>
</feature>
<evidence type="ECO:0000256" key="3">
    <source>
        <dbReference type="ARBA" id="ARBA00022692"/>
    </source>
</evidence>
<dbReference type="Pfam" id="PF12704">
    <property type="entry name" value="MacB_PCD"/>
    <property type="match status" value="2"/>
</dbReference>
<accession>A0ABU9E7R4</accession>
<feature type="transmembrane region" description="Helical" evidence="7">
    <location>
        <begin position="405"/>
        <end position="427"/>
    </location>
</feature>
<feature type="transmembrane region" description="Helical" evidence="7">
    <location>
        <begin position="763"/>
        <end position="789"/>
    </location>
</feature>
<dbReference type="PANTHER" id="PTHR30572">
    <property type="entry name" value="MEMBRANE COMPONENT OF TRANSPORTER-RELATED"/>
    <property type="match status" value="1"/>
</dbReference>
<evidence type="ECO:0000256" key="1">
    <source>
        <dbReference type="ARBA" id="ARBA00004651"/>
    </source>
</evidence>
<dbReference type="PANTHER" id="PTHR30572:SF4">
    <property type="entry name" value="ABC TRANSPORTER PERMEASE YTRF"/>
    <property type="match status" value="1"/>
</dbReference>
<sequence>MNRPRGWSGLYRALLRLLPGELRDDEGASMADTFDRLLEDEDEPASKRRRAVHALVALLGVIARERWQALGRRRHDSEGRTTMDRWAKDLRYAFRTLRRAPVFTVGAVALMAVGIGAVTTVFTLVDHVLLRPLPYPAPERLVTLENGSFPGPMVQRMDRVPAFDRWAAGWSTAATLTGEAEPLRVEQARVTRDFFALFGADAAIGRLLAPDDETAVDRAVLSHAFWTRALGADPEVIGRTLVVDDERITVIGVTESSFSPPAHLVGASPDLYRPVDWAAPRNAEHDYQVLQVVGRLRPGSTTADAQAGVDAVVAGLADEVPGDYRQQSGEPSEVPVTALQEVTVRGVRTGLGLLLGAVGLLLAVACTNVAHLFLARGIGRAREMSVRRALGAGTSALARQLTLEALVVGLLGGALGTLLAAGGLKAFLALAPNLLPAGAEVTLDLRILGFAAAVSLATALLFGLVPAMRSIRRDPSDGLGGASRARTEGRRLGMARSGMLVAEVALSMILLAGSALLMRSFLEVRAVDPGFVADGLWSVPLTPTDLETPEQYVRAMEEIRASLAAIPEVESAALGLALPFTRTGNSRCCWSQGRVTATGHDGEISRLSIHPVSRDYMRTLGIEVLQGSIWPAFQTPPTPRPVVVTASTARELWGRAEAAVGQFFIDAEGEQWAEVVGVVADHSHFGLDQDMGVSAFLPIEALPFPIPIGEMALRLRSDAAPADLGRTVREAIWRVAPAQPVPTVRSMNSMIDRSTAARRFDGMVFTVFGALALLLAAGGLYGTLLYTVGRRRREMGIRMALGADHRQVQTRVMAGGLIHAAVGVAVGLLGAWYAGRWLESRLWGVAPGDPATLAGAAAALLAVAALASWLPARRAALTNPVETLRAE</sequence>
<dbReference type="InterPro" id="IPR003838">
    <property type="entry name" value="ABC3_permease_C"/>
</dbReference>
<feature type="transmembrane region" description="Helical" evidence="7">
    <location>
        <begin position="351"/>
        <end position="374"/>
    </location>
</feature>
<feature type="transmembrane region" description="Helical" evidence="7">
    <location>
        <begin position="810"/>
        <end position="833"/>
    </location>
</feature>
<keyword evidence="11" id="KW-1185">Reference proteome</keyword>
<reference evidence="10 11" key="1">
    <citation type="submission" date="2024-02" db="EMBL/GenBank/DDBJ databases">
        <title>A novel Gemmatimonadota bacterium.</title>
        <authorList>
            <person name="Du Z.-J."/>
            <person name="Ye Y.-Q."/>
        </authorList>
    </citation>
    <scope>NUCLEOTIDE SEQUENCE [LARGE SCALE GENOMIC DNA]</scope>
    <source>
        <strain evidence="10 11">DH-20</strain>
    </source>
</reference>
<dbReference type="InterPro" id="IPR017800">
    <property type="entry name" value="ADOP"/>
</dbReference>
<evidence type="ECO:0000313" key="10">
    <source>
        <dbReference type="EMBL" id="MEK9500776.1"/>
    </source>
</evidence>
<dbReference type="InterPro" id="IPR025857">
    <property type="entry name" value="MacB_PCD"/>
</dbReference>
<dbReference type="InterPro" id="IPR050250">
    <property type="entry name" value="Macrolide_Exporter_MacB"/>
</dbReference>
<dbReference type="Pfam" id="PF02687">
    <property type="entry name" value="FtsX"/>
    <property type="match status" value="2"/>
</dbReference>
<feature type="domain" description="ABC3 transporter permease C-terminal" evidence="8">
    <location>
        <begin position="358"/>
        <end position="475"/>
    </location>
</feature>
<proteinExistence type="inferred from homology"/>
<feature type="transmembrane region" description="Helical" evidence="7">
    <location>
        <begin position="100"/>
        <end position="125"/>
    </location>
</feature>
<keyword evidence="5 7" id="KW-0472">Membrane</keyword>
<evidence type="ECO:0000256" key="4">
    <source>
        <dbReference type="ARBA" id="ARBA00022989"/>
    </source>
</evidence>
<name>A0ABU9E7R4_9BACT</name>
<dbReference type="Proteomes" id="UP001484239">
    <property type="component" value="Unassembled WGS sequence"/>
</dbReference>
<evidence type="ECO:0000256" key="7">
    <source>
        <dbReference type="SAM" id="Phobius"/>
    </source>
</evidence>
<comment type="subcellular location">
    <subcellularLocation>
        <location evidence="1">Cell membrane</location>
        <topology evidence="1">Multi-pass membrane protein</topology>
    </subcellularLocation>
</comment>
<feature type="domain" description="MacB-like periplasmic core" evidence="9">
    <location>
        <begin position="105"/>
        <end position="311"/>
    </location>
</feature>
<keyword evidence="3 7" id="KW-0812">Transmembrane</keyword>
<evidence type="ECO:0000256" key="5">
    <source>
        <dbReference type="ARBA" id="ARBA00023136"/>
    </source>
</evidence>
<feature type="domain" description="MacB-like periplasmic core" evidence="9">
    <location>
        <begin position="559"/>
        <end position="729"/>
    </location>
</feature>
<keyword evidence="4 7" id="KW-1133">Transmembrane helix</keyword>
<feature type="transmembrane region" description="Helical" evidence="7">
    <location>
        <begin position="447"/>
        <end position="465"/>
    </location>
</feature>
<gene>
    <name evidence="10" type="ORF">WI372_07295</name>
</gene>
<evidence type="ECO:0000313" key="11">
    <source>
        <dbReference type="Proteomes" id="UP001484239"/>
    </source>
</evidence>
<evidence type="ECO:0000256" key="2">
    <source>
        <dbReference type="ARBA" id="ARBA00022475"/>
    </source>
</evidence>